<evidence type="ECO:0000313" key="2">
    <source>
        <dbReference type="Proteomes" id="UP001162060"/>
    </source>
</evidence>
<protein>
    <submittedName>
        <fullName evidence="1">Uncharacterized protein</fullName>
    </submittedName>
</protein>
<gene>
    <name evidence="1" type="ORF">PM001_LOCUS21577</name>
</gene>
<reference evidence="1" key="1">
    <citation type="submission" date="2024-01" db="EMBL/GenBank/DDBJ databases">
        <authorList>
            <person name="Webb A."/>
        </authorList>
    </citation>
    <scope>NUCLEOTIDE SEQUENCE</scope>
    <source>
        <strain evidence="1">Pm1</strain>
    </source>
</reference>
<dbReference type="InterPro" id="IPR027417">
    <property type="entry name" value="P-loop_NTPase"/>
</dbReference>
<name>A0AAV1US69_9STRA</name>
<comment type="caution">
    <text evidence="1">The sequence shown here is derived from an EMBL/GenBank/DDBJ whole genome shotgun (WGS) entry which is preliminary data.</text>
</comment>
<dbReference type="Gene3D" id="3.40.50.300">
    <property type="entry name" value="P-loop containing nucleotide triphosphate hydrolases"/>
    <property type="match status" value="1"/>
</dbReference>
<organism evidence="1 2">
    <name type="scientific">Peronospora matthiolae</name>
    <dbReference type="NCBI Taxonomy" id="2874970"/>
    <lineage>
        <taxon>Eukaryota</taxon>
        <taxon>Sar</taxon>
        <taxon>Stramenopiles</taxon>
        <taxon>Oomycota</taxon>
        <taxon>Peronosporomycetes</taxon>
        <taxon>Peronosporales</taxon>
        <taxon>Peronosporaceae</taxon>
        <taxon>Peronospora</taxon>
    </lineage>
</organism>
<dbReference type="AlphaFoldDB" id="A0AAV1US69"/>
<dbReference type="EMBL" id="CAKLBY020000224">
    <property type="protein sequence ID" value="CAK7936427.1"/>
    <property type="molecule type" value="Genomic_DNA"/>
</dbReference>
<proteinExistence type="predicted"/>
<accession>A0AAV1US69</accession>
<evidence type="ECO:0000313" key="1">
    <source>
        <dbReference type="EMBL" id="CAK7936427.1"/>
    </source>
</evidence>
<sequence length="59" mass="6558">MAAMNKPTFMAIKTHSPDKPVLLFVSFKAQTNLAALDLIQFCVTLDENGDGSKRFLENK</sequence>
<dbReference type="Proteomes" id="UP001162060">
    <property type="component" value="Unassembled WGS sequence"/>
</dbReference>